<keyword evidence="5" id="KW-1003">Cell membrane</keyword>
<dbReference type="GO" id="GO:0005886">
    <property type="term" value="C:plasma membrane"/>
    <property type="evidence" value="ECO:0007669"/>
    <property type="project" value="UniProtKB-SubCell"/>
</dbReference>
<keyword evidence="10 23" id="KW-0479">Metal-binding</keyword>
<dbReference type="GeneID" id="97289362"/>
<evidence type="ECO:0000256" key="16">
    <source>
        <dbReference type="ARBA" id="ARBA00023098"/>
    </source>
</evidence>
<feature type="transmembrane region" description="Helical" evidence="24">
    <location>
        <begin position="93"/>
        <end position="118"/>
    </location>
</feature>
<keyword evidence="17 24" id="KW-0472">Membrane</keyword>
<evidence type="ECO:0000256" key="10">
    <source>
        <dbReference type="ARBA" id="ARBA00022723"/>
    </source>
</evidence>
<organism evidence="25 26">
    <name type="scientific">Helicobacter winghamensis</name>
    <dbReference type="NCBI Taxonomy" id="157268"/>
    <lineage>
        <taxon>Bacteria</taxon>
        <taxon>Pseudomonadati</taxon>
        <taxon>Campylobacterota</taxon>
        <taxon>Epsilonproteobacteria</taxon>
        <taxon>Campylobacterales</taxon>
        <taxon>Helicobacteraceae</taxon>
        <taxon>Helicobacter</taxon>
    </lineage>
</organism>
<evidence type="ECO:0000256" key="24">
    <source>
        <dbReference type="RuleBase" id="RU363065"/>
    </source>
</evidence>
<reference evidence="25 26" key="1">
    <citation type="submission" date="2016-07" db="EMBL/GenBank/DDBJ databases">
        <title>Detection of Helicobacter winghamensis from caecal content of red fox (Vulpes vulpes).</title>
        <authorList>
            <person name="Zanoni R.G."/>
            <person name="Florio D."/>
            <person name="Caffara M."/>
            <person name="Renzi M."/>
            <person name="Parisi A."/>
            <person name="Pasquali F."/>
            <person name="Manfreda G."/>
        </authorList>
    </citation>
    <scope>NUCLEOTIDE SEQUENCE [LARGE SCALE GENOMIC DNA]</scope>
    <source>
        <strain evidence="25 26">295_13</strain>
    </source>
</reference>
<keyword evidence="19 24" id="KW-1208">Phospholipid metabolism</keyword>
<feature type="transmembrane region" description="Helical" evidence="24">
    <location>
        <begin position="53"/>
        <end position="72"/>
    </location>
</feature>
<dbReference type="Gene3D" id="1.10.287.3610">
    <property type="match status" value="1"/>
</dbReference>
<dbReference type="GO" id="GO:0005524">
    <property type="term" value="F:ATP binding"/>
    <property type="evidence" value="ECO:0007669"/>
    <property type="project" value="UniProtKB-KW"/>
</dbReference>
<evidence type="ECO:0000256" key="19">
    <source>
        <dbReference type="ARBA" id="ARBA00023264"/>
    </source>
</evidence>
<dbReference type="STRING" id="556267.HWAG_00332"/>
<evidence type="ECO:0000256" key="6">
    <source>
        <dbReference type="ARBA" id="ARBA00022516"/>
    </source>
</evidence>
<keyword evidence="12 24" id="KW-0418">Kinase</keyword>
<dbReference type="GO" id="GO:0004143">
    <property type="term" value="F:ATP-dependent diacylglycerol kinase activity"/>
    <property type="evidence" value="ECO:0007669"/>
    <property type="project" value="UniProtKB-EC"/>
</dbReference>
<evidence type="ECO:0000256" key="18">
    <source>
        <dbReference type="ARBA" id="ARBA00023209"/>
    </source>
</evidence>
<evidence type="ECO:0000256" key="15">
    <source>
        <dbReference type="ARBA" id="ARBA00022989"/>
    </source>
</evidence>
<evidence type="ECO:0000313" key="26">
    <source>
        <dbReference type="Proteomes" id="UP000233350"/>
    </source>
</evidence>
<dbReference type="Pfam" id="PF01219">
    <property type="entry name" value="DAGK_prokar"/>
    <property type="match status" value="1"/>
</dbReference>
<evidence type="ECO:0000256" key="20">
    <source>
        <dbReference type="PIRSR" id="PIRSR600829-1"/>
    </source>
</evidence>
<evidence type="ECO:0000256" key="21">
    <source>
        <dbReference type="PIRSR" id="PIRSR600829-2"/>
    </source>
</evidence>
<feature type="binding site" evidence="22">
    <location>
        <position position="73"/>
    </location>
    <ligand>
        <name>ATP</name>
        <dbReference type="ChEBI" id="CHEBI:30616"/>
    </ligand>
</feature>
<feature type="binding site" evidence="22">
    <location>
        <position position="25"/>
    </location>
    <ligand>
        <name>ATP</name>
        <dbReference type="ChEBI" id="CHEBI:30616"/>
    </ligand>
</feature>
<evidence type="ECO:0000256" key="7">
    <source>
        <dbReference type="ARBA" id="ARBA00022519"/>
    </source>
</evidence>
<evidence type="ECO:0000256" key="14">
    <source>
        <dbReference type="ARBA" id="ARBA00022842"/>
    </source>
</evidence>
<evidence type="ECO:0000256" key="5">
    <source>
        <dbReference type="ARBA" id="ARBA00022475"/>
    </source>
</evidence>
<feature type="binding site" evidence="22">
    <location>
        <begin position="91"/>
        <end position="92"/>
    </location>
    <ligand>
        <name>ATP</name>
        <dbReference type="ChEBI" id="CHEBI:30616"/>
    </ligand>
</feature>
<evidence type="ECO:0000256" key="4">
    <source>
        <dbReference type="ARBA" id="ARBA00017575"/>
    </source>
</evidence>
<keyword evidence="11 22" id="KW-0547">Nucleotide-binding</keyword>
<evidence type="ECO:0000313" key="25">
    <source>
        <dbReference type="EMBL" id="PKT80102.1"/>
    </source>
</evidence>
<name>A0A2N3PHQ6_9HELI</name>
<evidence type="ECO:0000256" key="23">
    <source>
        <dbReference type="PIRSR" id="PIRSR600829-4"/>
    </source>
</evidence>
<evidence type="ECO:0000256" key="8">
    <source>
        <dbReference type="ARBA" id="ARBA00022679"/>
    </source>
</evidence>
<keyword evidence="8 24" id="KW-0808">Transferase</keyword>
<dbReference type="PANTHER" id="PTHR34299:SF1">
    <property type="entry name" value="DIACYLGLYCEROL KINASE"/>
    <property type="match status" value="1"/>
</dbReference>
<comment type="function">
    <text evidence="24">Catalyzes the ATP-dependent phosphorylation of sn-l,2-diacylglycerol (DAG) to phosphatidic acid. Involved in the recycling of diacylglycerol produced as a by-product during membrane-derived oligosaccharide (MDO) biosynthesis.</text>
</comment>
<keyword evidence="7" id="KW-0997">Cell inner membrane</keyword>
<comment type="similarity">
    <text evidence="2 24">Belongs to the bacterial diacylglycerol kinase family.</text>
</comment>
<feature type="binding site" evidence="23">
    <location>
        <position position="73"/>
    </location>
    <ligand>
        <name>a divalent metal cation</name>
        <dbReference type="ChEBI" id="CHEBI:60240"/>
    </ligand>
</feature>
<evidence type="ECO:0000256" key="1">
    <source>
        <dbReference type="ARBA" id="ARBA00004429"/>
    </source>
</evidence>
<feature type="active site" description="Proton acceptor" evidence="20">
    <location>
        <position position="66"/>
    </location>
</feature>
<feature type="binding site" evidence="21">
    <location>
        <position position="66"/>
    </location>
    <ligand>
        <name>substrate</name>
    </ligand>
</feature>
<dbReference type="OrthoDB" id="5460798at2"/>
<dbReference type="InterPro" id="IPR033718">
    <property type="entry name" value="DAGK_prok"/>
</dbReference>
<comment type="cofactor">
    <cofactor evidence="23">
        <name>Mg(2+)</name>
        <dbReference type="ChEBI" id="CHEBI:18420"/>
    </cofactor>
    <text evidence="23">Mn(2+), Zn(2+), Cd(2+) and Co(2+) support activity to lesser extents.</text>
</comment>
<keyword evidence="14 23" id="KW-0460">Magnesium</keyword>
<accession>A0A2N3PHQ6</accession>
<feature type="transmembrane region" description="Helical" evidence="24">
    <location>
        <begin position="28"/>
        <end position="47"/>
    </location>
</feature>
<dbReference type="AlphaFoldDB" id="A0A2N3PHQ6"/>
<keyword evidence="9 24" id="KW-0812">Transmembrane</keyword>
<evidence type="ECO:0000256" key="12">
    <source>
        <dbReference type="ARBA" id="ARBA00022777"/>
    </source>
</evidence>
<dbReference type="RefSeq" id="WP_006802024.1">
    <property type="nucleotide sequence ID" value="NZ_CABKOI010000021.1"/>
</dbReference>
<evidence type="ECO:0000256" key="13">
    <source>
        <dbReference type="ARBA" id="ARBA00022840"/>
    </source>
</evidence>
<keyword evidence="16 24" id="KW-0443">Lipid metabolism</keyword>
<sequence>MKPKYHFFKNTQYALEGIKALLKHEISFRIEFSIIIPCAILSFFLPIGVVEQILLIGVLFLILITEALNSSIEACVDLVTTKWHKQAKIAKDCASAAVFFSITLALIVWFVVLLQFLIPTF</sequence>
<evidence type="ECO:0000256" key="9">
    <source>
        <dbReference type="ARBA" id="ARBA00022692"/>
    </source>
</evidence>
<evidence type="ECO:0000256" key="3">
    <source>
        <dbReference type="ARBA" id="ARBA00012133"/>
    </source>
</evidence>
<dbReference type="GO" id="GO:0046872">
    <property type="term" value="F:metal ion binding"/>
    <property type="evidence" value="ECO:0007669"/>
    <property type="project" value="UniProtKB-KW"/>
</dbReference>
<dbReference type="PROSITE" id="PS01069">
    <property type="entry name" value="DAGK_PROKAR"/>
    <property type="match status" value="1"/>
</dbReference>
<evidence type="ECO:0000256" key="2">
    <source>
        <dbReference type="ARBA" id="ARBA00005967"/>
    </source>
</evidence>
<keyword evidence="15 24" id="KW-1133">Transmembrane helix</keyword>
<comment type="catalytic activity">
    <reaction evidence="24">
        <text>a 1,2-diacyl-sn-glycerol + ATP = a 1,2-diacyl-sn-glycero-3-phosphate + ADP + H(+)</text>
        <dbReference type="Rhea" id="RHEA:10272"/>
        <dbReference type="ChEBI" id="CHEBI:15378"/>
        <dbReference type="ChEBI" id="CHEBI:17815"/>
        <dbReference type="ChEBI" id="CHEBI:30616"/>
        <dbReference type="ChEBI" id="CHEBI:58608"/>
        <dbReference type="ChEBI" id="CHEBI:456216"/>
        <dbReference type="EC" id="2.7.1.107"/>
    </reaction>
</comment>
<keyword evidence="26" id="KW-1185">Reference proteome</keyword>
<dbReference type="PANTHER" id="PTHR34299">
    <property type="entry name" value="DIACYLGLYCEROL KINASE"/>
    <property type="match status" value="1"/>
</dbReference>
<evidence type="ECO:0000256" key="22">
    <source>
        <dbReference type="PIRSR" id="PIRSR600829-3"/>
    </source>
</evidence>
<comment type="caution">
    <text evidence="25">The sequence shown here is derived from an EMBL/GenBank/DDBJ whole genome shotgun (WGS) entry which is preliminary data.</text>
</comment>
<keyword evidence="13 22" id="KW-0067">ATP-binding</keyword>
<feature type="binding site" evidence="23">
    <location>
        <position position="25"/>
    </location>
    <ligand>
        <name>a divalent metal cation</name>
        <dbReference type="ChEBI" id="CHEBI:60240"/>
    </ligand>
</feature>
<dbReference type="InterPro" id="IPR036945">
    <property type="entry name" value="DAGK_sf"/>
</dbReference>
<keyword evidence="18" id="KW-0594">Phospholipid biosynthesis</keyword>
<dbReference type="EC" id="2.7.1.107" evidence="3 24"/>
<evidence type="ECO:0000256" key="11">
    <source>
        <dbReference type="ARBA" id="ARBA00022741"/>
    </source>
</evidence>
<proteinExistence type="inferred from homology"/>
<dbReference type="InterPro" id="IPR000829">
    <property type="entry name" value="DAGK"/>
</dbReference>
<dbReference type="Proteomes" id="UP000233350">
    <property type="component" value="Unassembled WGS sequence"/>
</dbReference>
<keyword evidence="6" id="KW-0444">Lipid biosynthesis</keyword>
<feature type="binding site" evidence="22">
    <location>
        <position position="13"/>
    </location>
    <ligand>
        <name>ATP</name>
        <dbReference type="ChEBI" id="CHEBI:30616"/>
    </ligand>
</feature>
<comment type="subcellular location">
    <subcellularLocation>
        <location evidence="1">Cell inner membrane</location>
        <topology evidence="1">Multi-pass membrane protein</topology>
    </subcellularLocation>
</comment>
<protein>
    <recommendedName>
        <fullName evidence="4 24">Diacylglycerol kinase</fullName>
        <ecNumber evidence="3 24">2.7.1.107</ecNumber>
    </recommendedName>
</protein>
<dbReference type="EMBL" id="MBPK01000044">
    <property type="protein sequence ID" value="PKT80102.1"/>
    <property type="molecule type" value="Genomic_DNA"/>
</dbReference>
<dbReference type="GO" id="GO:0006654">
    <property type="term" value="P:phosphatidic acid biosynthetic process"/>
    <property type="evidence" value="ECO:0007669"/>
    <property type="project" value="InterPro"/>
</dbReference>
<feature type="binding site" evidence="21">
    <location>
        <position position="95"/>
    </location>
    <ligand>
        <name>substrate</name>
    </ligand>
</feature>
<dbReference type="CDD" id="cd14264">
    <property type="entry name" value="DAGK_IM"/>
    <property type="match status" value="1"/>
</dbReference>
<gene>
    <name evidence="25" type="ORF">BCM31_00195</name>
</gene>
<evidence type="ECO:0000256" key="17">
    <source>
        <dbReference type="ARBA" id="ARBA00023136"/>
    </source>
</evidence>